<feature type="transmembrane region" description="Helical" evidence="2">
    <location>
        <begin position="468"/>
        <end position="488"/>
    </location>
</feature>
<feature type="transmembrane region" description="Helical" evidence="2">
    <location>
        <begin position="140"/>
        <end position="159"/>
    </location>
</feature>
<protein>
    <submittedName>
        <fullName evidence="4">Tripartite tricarboxylate transporter permease</fullName>
    </submittedName>
</protein>
<feature type="transmembrane region" description="Helical" evidence="2">
    <location>
        <begin position="407"/>
        <end position="423"/>
    </location>
</feature>
<feature type="region of interest" description="Disordered" evidence="1">
    <location>
        <begin position="491"/>
        <end position="542"/>
    </location>
</feature>
<feature type="transmembrane region" description="Helical" evidence="2">
    <location>
        <begin position="316"/>
        <end position="338"/>
    </location>
</feature>
<accession>A0ABU7KEI8</accession>
<dbReference type="InterPro" id="IPR002823">
    <property type="entry name" value="DUF112_TM"/>
</dbReference>
<reference evidence="4 5" key="1">
    <citation type="submission" date="2023-08" db="EMBL/GenBank/DDBJ databases">
        <authorList>
            <person name="Girao M."/>
            <person name="Carvalho M.F."/>
        </authorList>
    </citation>
    <scope>NUCLEOTIDE SEQUENCE [LARGE SCALE GENOMIC DNA]</scope>
    <source>
        <strain evidence="4 5">CT-R113</strain>
    </source>
</reference>
<name>A0ABU7KEI8_9ACTN</name>
<keyword evidence="2" id="KW-0472">Membrane</keyword>
<feature type="transmembrane region" description="Helical" evidence="2">
    <location>
        <begin position="108"/>
        <end position="134"/>
    </location>
</feature>
<dbReference type="RefSeq" id="WP_330094418.1">
    <property type="nucleotide sequence ID" value="NZ_JAUZMY010000032.1"/>
</dbReference>
<evidence type="ECO:0000313" key="5">
    <source>
        <dbReference type="Proteomes" id="UP001356095"/>
    </source>
</evidence>
<keyword evidence="5" id="KW-1185">Reference proteome</keyword>
<dbReference type="PANTHER" id="PTHR35342:SF5">
    <property type="entry name" value="TRICARBOXYLIC TRANSPORT PROTEIN"/>
    <property type="match status" value="1"/>
</dbReference>
<evidence type="ECO:0000256" key="1">
    <source>
        <dbReference type="SAM" id="MobiDB-lite"/>
    </source>
</evidence>
<feature type="transmembrane region" description="Helical" evidence="2">
    <location>
        <begin position="17"/>
        <end position="37"/>
    </location>
</feature>
<keyword evidence="2" id="KW-0812">Transmembrane</keyword>
<feature type="transmembrane region" description="Helical" evidence="2">
    <location>
        <begin position="71"/>
        <end position="96"/>
    </location>
</feature>
<comment type="caution">
    <text evidence="4">The sequence shown here is derived from an EMBL/GenBank/DDBJ whole genome shotgun (WGS) entry which is preliminary data.</text>
</comment>
<proteinExistence type="predicted"/>
<feature type="transmembrane region" description="Helical" evidence="2">
    <location>
        <begin position="350"/>
        <end position="371"/>
    </location>
</feature>
<evidence type="ECO:0000259" key="3">
    <source>
        <dbReference type="Pfam" id="PF01970"/>
    </source>
</evidence>
<organism evidence="4 5">
    <name type="scientific">Nocardiopsis codii</name>
    <dbReference type="NCBI Taxonomy" id="3065942"/>
    <lineage>
        <taxon>Bacteria</taxon>
        <taxon>Bacillati</taxon>
        <taxon>Actinomycetota</taxon>
        <taxon>Actinomycetes</taxon>
        <taxon>Streptosporangiales</taxon>
        <taxon>Nocardiopsidaceae</taxon>
        <taxon>Nocardiopsis</taxon>
    </lineage>
</organism>
<feature type="transmembrane region" description="Helical" evidence="2">
    <location>
        <begin position="166"/>
        <end position="184"/>
    </location>
</feature>
<evidence type="ECO:0000313" key="4">
    <source>
        <dbReference type="EMBL" id="MEE2040655.1"/>
    </source>
</evidence>
<gene>
    <name evidence="4" type="ORF">Q8791_25890</name>
</gene>
<dbReference type="EMBL" id="JAUZMY010000032">
    <property type="protein sequence ID" value="MEE2040655.1"/>
    <property type="molecule type" value="Genomic_DNA"/>
</dbReference>
<feature type="transmembrane region" description="Helical" evidence="2">
    <location>
        <begin position="430"/>
        <end position="448"/>
    </location>
</feature>
<dbReference type="PANTHER" id="PTHR35342">
    <property type="entry name" value="TRICARBOXYLIC TRANSPORT PROTEIN"/>
    <property type="match status" value="1"/>
</dbReference>
<keyword evidence="2" id="KW-1133">Transmembrane helix</keyword>
<evidence type="ECO:0000256" key="2">
    <source>
        <dbReference type="SAM" id="Phobius"/>
    </source>
</evidence>
<feature type="transmembrane region" description="Helical" evidence="2">
    <location>
        <begin position="44"/>
        <end position="65"/>
    </location>
</feature>
<sequence length="542" mass="55820">MIDNLTVGFTAALTPENLLWCFVGVLLGTVIGILPGLGSATGVAILIPVTLTFDPLTALIMLAGIYHGSQFGATITAILVATPGEASSVVSTFDGYRMARAGRAGPALAISALGSFTAALIALVALTTLAPVFADVALGFGPPEILAVMALGLCTIMVFSGRNLMMGAALGLAGILVSSVGVDVGSGTPRYTFDQVGLFGGLPYVEVMIGLFAIGELLNQLHRGMATPIRARFRDLLLTREDIRRSIPATARGTLVGFVLGCLPGAGTTLASFMAYGAEKRFSRNRDQLGTGAIEGVVAPDAATSSGSNANFIPTLVLGVPGGATTAVLLGAFLVYGIQPGPLLFEEQPTLVWGLLASFFIGNAILLLLNLPLAPVFAQLLRLRYSVLYPLIIVTSLVGAYSVKNSMLSVWIVVVFGFVGYAMKRLNLPVAPFVLGLVIGPLFETALVQTSALGEGEILPLLASSGPALTILGVALALVVGPAAVRAVRSRTRAHRPAEASGGTDRGAQAATDRTGPEGTDGGTGRAPEGEEVLDTPRRPDD</sequence>
<dbReference type="Pfam" id="PF01970">
    <property type="entry name" value="TctA"/>
    <property type="match status" value="1"/>
</dbReference>
<dbReference type="Proteomes" id="UP001356095">
    <property type="component" value="Unassembled WGS sequence"/>
</dbReference>
<feature type="transmembrane region" description="Helical" evidence="2">
    <location>
        <begin position="196"/>
        <end position="218"/>
    </location>
</feature>
<feature type="domain" description="DUF112" evidence="3">
    <location>
        <begin position="18"/>
        <end position="435"/>
    </location>
</feature>